<dbReference type="RefSeq" id="WP_028688900.1">
    <property type="nucleotide sequence ID" value="NZ_BQIT01000011.1"/>
</dbReference>
<evidence type="ECO:0000313" key="2">
    <source>
        <dbReference type="EMBL" id="QZP29460.1"/>
    </source>
</evidence>
<proteinExistence type="predicted"/>
<feature type="compositionally biased region" description="Polar residues" evidence="1">
    <location>
        <begin position="51"/>
        <end position="65"/>
    </location>
</feature>
<feature type="compositionally biased region" description="Basic and acidic residues" evidence="1">
    <location>
        <begin position="32"/>
        <end position="50"/>
    </location>
</feature>
<name>A0ABX9B9D5_9PSED</name>
<dbReference type="EMBL" id="CP081966">
    <property type="protein sequence ID" value="QZP29460.1"/>
    <property type="molecule type" value="Genomic_DNA"/>
</dbReference>
<accession>A0ABX9B9D5</accession>
<dbReference type="Proteomes" id="UP000825591">
    <property type="component" value="Chromosome"/>
</dbReference>
<feature type="region of interest" description="Disordered" evidence="1">
    <location>
        <begin position="1"/>
        <end position="94"/>
    </location>
</feature>
<evidence type="ECO:0000256" key="1">
    <source>
        <dbReference type="SAM" id="MobiDB-lite"/>
    </source>
</evidence>
<reference evidence="2 3" key="1">
    <citation type="submission" date="2021-08" db="EMBL/GenBank/DDBJ databases">
        <title>Bactericidal Effect of Pseudomonas oryziphila sp. nov., a novel Pseudomonas Species Against Xanthomonas oryzae Reduces Disease Severity of Bacterial Leaf Streak of Rice.</title>
        <authorList>
            <person name="Yang R."/>
            <person name="Li S."/>
            <person name="Li Y."/>
            <person name="Yan Y."/>
            <person name="Fang Y."/>
            <person name="Zou L."/>
            <person name="Chen G."/>
        </authorList>
    </citation>
    <scope>NUCLEOTIDE SEQUENCE [LARGE SCALE GENOMIC DNA]</scope>
    <source>
        <strain evidence="2 3">DSM 17497</strain>
    </source>
</reference>
<organism evidence="2 3">
    <name type="scientific">Pseudomonas mosselii</name>
    <dbReference type="NCBI Taxonomy" id="78327"/>
    <lineage>
        <taxon>Bacteria</taxon>
        <taxon>Pseudomonadati</taxon>
        <taxon>Pseudomonadota</taxon>
        <taxon>Gammaproteobacteria</taxon>
        <taxon>Pseudomonadales</taxon>
        <taxon>Pseudomonadaceae</taxon>
        <taxon>Pseudomonas</taxon>
    </lineage>
</organism>
<keyword evidence="3" id="KW-1185">Reference proteome</keyword>
<gene>
    <name evidence="2" type="ORF">K5H97_14380</name>
</gene>
<evidence type="ECO:0000313" key="3">
    <source>
        <dbReference type="Proteomes" id="UP000825591"/>
    </source>
</evidence>
<protein>
    <recommendedName>
        <fullName evidence="4">Stress protein</fullName>
    </recommendedName>
</protein>
<evidence type="ECO:0008006" key="4">
    <source>
        <dbReference type="Google" id="ProtNLM"/>
    </source>
</evidence>
<sequence length="94" mass="10058">MANNQDKGGDRSADTNVGNAGQQGGHGSAGDMTDRQKGGQRPDDKTDKEWAQSQDTGRQGGQSLEQPEDKENLSDTGTVGGQQRDPGQRMDKER</sequence>